<dbReference type="GO" id="GO:0003824">
    <property type="term" value="F:catalytic activity"/>
    <property type="evidence" value="ECO:0007669"/>
    <property type="project" value="InterPro"/>
</dbReference>
<protein>
    <recommendedName>
        <fullName evidence="3">2-keto-4-pentenoate hydratase/2-oxohepta-3-ene-1,7-dioic acid hydratase (Catechol pathway)</fullName>
    </recommendedName>
</protein>
<dbReference type="EMBL" id="UHIC01000001">
    <property type="protein sequence ID" value="SUO94174.1"/>
    <property type="molecule type" value="Genomic_DNA"/>
</dbReference>
<proteinExistence type="predicted"/>
<dbReference type="SUPFAM" id="SSF56529">
    <property type="entry name" value="FAH"/>
    <property type="match status" value="1"/>
</dbReference>
<reference evidence="1 2" key="1">
    <citation type="submission" date="2018-06" db="EMBL/GenBank/DDBJ databases">
        <authorList>
            <consortium name="Pathogen Informatics"/>
            <person name="Doyle S."/>
        </authorList>
    </citation>
    <scope>NUCLEOTIDE SEQUENCE [LARGE SCALE GENOMIC DNA]</scope>
    <source>
        <strain evidence="1 2">NCTC13337</strain>
    </source>
</reference>
<accession>A0A380MPS9</accession>
<dbReference type="AlphaFoldDB" id="A0A380MPS9"/>
<evidence type="ECO:0008006" key="3">
    <source>
        <dbReference type="Google" id="ProtNLM"/>
    </source>
</evidence>
<dbReference type="InterPro" id="IPR036663">
    <property type="entry name" value="Fumarylacetoacetase_C_sf"/>
</dbReference>
<gene>
    <name evidence="1" type="ORF">NCTC13337_00603</name>
</gene>
<dbReference type="Proteomes" id="UP000254601">
    <property type="component" value="Unassembled WGS sequence"/>
</dbReference>
<name>A0A380MPS9_9GAMM</name>
<evidence type="ECO:0000313" key="2">
    <source>
        <dbReference type="Proteomes" id="UP000254601"/>
    </source>
</evidence>
<keyword evidence="2" id="KW-1185">Reference proteome</keyword>
<organism evidence="1 2">
    <name type="scientific">Suttonella ornithocola</name>
    <dbReference type="NCBI Taxonomy" id="279832"/>
    <lineage>
        <taxon>Bacteria</taxon>
        <taxon>Pseudomonadati</taxon>
        <taxon>Pseudomonadota</taxon>
        <taxon>Gammaproteobacteria</taxon>
        <taxon>Cardiobacteriales</taxon>
        <taxon>Cardiobacteriaceae</taxon>
        <taxon>Suttonella</taxon>
    </lineage>
</organism>
<sequence>MLETIANGKPNTDFLQFGDRIRIEMFDTDGNSIFGAIDQEIVQYGGSS</sequence>
<dbReference type="Gene3D" id="3.90.850.10">
    <property type="entry name" value="Fumarylacetoacetase-like, C-terminal domain"/>
    <property type="match status" value="1"/>
</dbReference>
<evidence type="ECO:0000313" key="1">
    <source>
        <dbReference type="EMBL" id="SUO94174.1"/>
    </source>
</evidence>